<sequence length="326" mass="37672">MISIIVPVYNAARYLHRCVNSVLSQSYTDWELLLVDDGSTDESGIICDEYASQDQRIRVFHKSNEGASDARNYGILRASGKYSVFIDADDWVGSDYLKVMYDTAVKYYGSLVMQGLVGIRGIEKSFLTMPGTVYGVRQRDKFFEDINVFRFCGSYCKLFDTEVLKTTLYDKNIIAAEDYDLFVRYLTKMHSDIVTLIVCEYYYENHDGSVSTRLYGFEKELSGLRVLDNTFQEYIHMYGGDNAKLQFDEMLGYYTERVLATICGDKTSHSSRIAKMKTVGKRYWMLSTKYNKKTSFFFRVLKFMLSKGYMRIADILISVYQLKSSL</sequence>
<evidence type="ECO:0000259" key="3">
    <source>
        <dbReference type="Pfam" id="PF00535"/>
    </source>
</evidence>
<dbReference type="PANTHER" id="PTHR22916">
    <property type="entry name" value="GLYCOSYLTRANSFERASE"/>
    <property type="match status" value="1"/>
</dbReference>
<dbReference type="AlphaFoldDB" id="A0A7J0A2H9"/>
<dbReference type="EC" id="2.4.-.-" evidence="4"/>
<evidence type="ECO:0000256" key="2">
    <source>
        <dbReference type="ARBA" id="ARBA00022679"/>
    </source>
</evidence>
<evidence type="ECO:0000256" key="1">
    <source>
        <dbReference type="ARBA" id="ARBA00022676"/>
    </source>
</evidence>
<keyword evidence="2 4" id="KW-0808">Transferase</keyword>
<feature type="domain" description="Glycosyltransferase 2-like" evidence="3">
    <location>
        <begin position="3"/>
        <end position="166"/>
    </location>
</feature>
<dbReference type="Gene3D" id="3.90.550.10">
    <property type="entry name" value="Spore Coat Polysaccharide Biosynthesis Protein SpsA, Chain A"/>
    <property type="match status" value="1"/>
</dbReference>
<dbReference type="EMBL" id="BLLS01000039">
    <property type="protein sequence ID" value="GFH86386.1"/>
    <property type="molecule type" value="Genomic_DNA"/>
</dbReference>
<dbReference type="GO" id="GO:0016758">
    <property type="term" value="F:hexosyltransferase activity"/>
    <property type="evidence" value="ECO:0007669"/>
    <property type="project" value="UniProtKB-ARBA"/>
</dbReference>
<keyword evidence="1 4" id="KW-0328">Glycosyltransferase</keyword>
<name>A0A7J0A2H9_9BACE</name>
<proteinExistence type="predicted"/>
<evidence type="ECO:0000313" key="5">
    <source>
        <dbReference type="Proteomes" id="UP000491181"/>
    </source>
</evidence>
<dbReference type="PANTHER" id="PTHR22916:SF51">
    <property type="entry name" value="GLYCOSYLTRANSFERASE EPSH-RELATED"/>
    <property type="match status" value="1"/>
</dbReference>
<evidence type="ECO:0000313" key="4">
    <source>
        <dbReference type="EMBL" id="GFH86386.1"/>
    </source>
</evidence>
<dbReference type="SUPFAM" id="SSF53448">
    <property type="entry name" value="Nucleotide-diphospho-sugar transferases"/>
    <property type="match status" value="1"/>
</dbReference>
<dbReference type="InterPro" id="IPR029044">
    <property type="entry name" value="Nucleotide-diphossugar_trans"/>
</dbReference>
<comment type="caution">
    <text evidence="4">The sequence shown here is derived from an EMBL/GenBank/DDBJ whole genome shotgun (WGS) entry which is preliminary data.</text>
</comment>
<gene>
    <name evidence="4" type="primary">epsJ_5</name>
    <name evidence="4" type="ORF">IMSAGC001_01794</name>
</gene>
<dbReference type="RefSeq" id="WP_172503875.1">
    <property type="nucleotide sequence ID" value="NZ_CAPYPT010000007.1"/>
</dbReference>
<protein>
    <submittedName>
        <fullName evidence="4">Putative glycosyltransferase EpsJ</fullName>
        <ecNumber evidence="4">2.4.-.-</ecNumber>
    </submittedName>
</protein>
<reference evidence="4 5" key="1">
    <citation type="journal article" date="2020" name="Microbiome">
        <title>Single-cell genomics of uncultured bacteria reveals dietary fiber responders in the mouse gut microbiota.</title>
        <authorList>
            <person name="Chijiiwa R."/>
            <person name="Hosokawa M."/>
            <person name="Kogawa M."/>
            <person name="Nishikawa Y."/>
            <person name="Ide K."/>
            <person name="Sakanashi C."/>
            <person name="Takahashi K."/>
            <person name="Takeyama H."/>
        </authorList>
    </citation>
    <scope>NUCLEOTIDE SEQUENCE [LARGE SCALE GENOMIC DNA]</scope>
    <source>
        <strain evidence="4">IMSAGC_001</strain>
    </source>
</reference>
<organism evidence="4 5">
    <name type="scientific">Bacteroides acidifaciens</name>
    <dbReference type="NCBI Taxonomy" id="85831"/>
    <lineage>
        <taxon>Bacteria</taxon>
        <taxon>Pseudomonadati</taxon>
        <taxon>Bacteroidota</taxon>
        <taxon>Bacteroidia</taxon>
        <taxon>Bacteroidales</taxon>
        <taxon>Bacteroidaceae</taxon>
        <taxon>Bacteroides</taxon>
    </lineage>
</organism>
<dbReference type="CDD" id="cd00761">
    <property type="entry name" value="Glyco_tranf_GTA_type"/>
    <property type="match status" value="1"/>
</dbReference>
<dbReference type="InterPro" id="IPR001173">
    <property type="entry name" value="Glyco_trans_2-like"/>
</dbReference>
<accession>A0A7J0A2H9</accession>
<dbReference type="Proteomes" id="UP000491181">
    <property type="component" value="Unassembled WGS sequence"/>
</dbReference>
<dbReference type="Pfam" id="PF00535">
    <property type="entry name" value="Glycos_transf_2"/>
    <property type="match status" value="1"/>
</dbReference>